<organism evidence="2 3">
    <name type="scientific">Eggerthella sinensis</name>
    <dbReference type="NCBI Taxonomy" id="242230"/>
    <lineage>
        <taxon>Bacteria</taxon>
        <taxon>Bacillati</taxon>
        <taxon>Actinomycetota</taxon>
        <taxon>Coriobacteriia</taxon>
        <taxon>Eggerthellales</taxon>
        <taxon>Eggerthellaceae</taxon>
        <taxon>Eggerthella</taxon>
    </lineage>
</organism>
<keyword evidence="3" id="KW-1185">Reference proteome</keyword>
<gene>
    <name evidence="2" type="ORF">C1876_10210</name>
</gene>
<reference evidence="2 3" key="1">
    <citation type="journal article" date="2018" name="Elife">
        <title>Discovery and characterization of a prevalent human gut bacterial enzyme sufficient for the inactivation of a family of plant toxins.</title>
        <authorList>
            <person name="Koppel N."/>
            <person name="Bisanz J.E."/>
            <person name="Pandelia M.E."/>
            <person name="Turnbaugh P.J."/>
            <person name="Balskus E.P."/>
        </authorList>
    </citation>
    <scope>NUCLEOTIDE SEQUENCE [LARGE SCALE GENOMIC DNA]</scope>
    <source>
        <strain evidence="2 3">DSM 16107</strain>
    </source>
</reference>
<sequence length="134" mass="14321">MAATSSSTMRPLSFVSRMTKYSRNETVNAQGMTNSSRASLSARSRALQMTVNSTMAMPLRALPAMNTSSNSSMRSDQASQMKKFPAAASAAAAVRSRPLCSSRSAAGTLRAISMPATPPSASNRPHMSQMRSRW</sequence>
<evidence type="ECO:0000313" key="2">
    <source>
        <dbReference type="EMBL" id="RDB68399.1"/>
    </source>
</evidence>
<dbReference type="Proteomes" id="UP000253817">
    <property type="component" value="Unassembled WGS sequence"/>
</dbReference>
<evidence type="ECO:0000256" key="1">
    <source>
        <dbReference type="SAM" id="MobiDB-lite"/>
    </source>
</evidence>
<feature type="compositionally biased region" description="Polar residues" evidence="1">
    <location>
        <begin position="119"/>
        <end position="134"/>
    </location>
</feature>
<protein>
    <submittedName>
        <fullName evidence="2">Uncharacterized protein</fullName>
    </submittedName>
</protein>
<comment type="caution">
    <text evidence="2">The sequence shown here is derived from an EMBL/GenBank/DDBJ whole genome shotgun (WGS) entry which is preliminary data.</text>
</comment>
<dbReference type="EMBL" id="PPTT01000016">
    <property type="protein sequence ID" value="RDB68399.1"/>
    <property type="molecule type" value="Genomic_DNA"/>
</dbReference>
<accession>A0ABX9HI94</accession>
<feature type="region of interest" description="Disordered" evidence="1">
    <location>
        <begin position="95"/>
        <end position="134"/>
    </location>
</feature>
<name>A0ABX9HI94_9ACTN</name>
<evidence type="ECO:0000313" key="3">
    <source>
        <dbReference type="Proteomes" id="UP000253817"/>
    </source>
</evidence>
<proteinExistence type="predicted"/>